<evidence type="ECO:0000256" key="6">
    <source>
        <dbReference type="SAM" id="Phobius"/>
    </source>
</evidence>
<keyword evidence="2" id="KW-1003">Cell membrane</keyword>
<protein>
    <submittedName>
        <fullName evidence="8">Cytochrome C oxidase subunit IV family protein</fullName>
    </submittedName>
</protein>
<evidence type="ECO:0000256" key="3">
    <source>
        <dbReference type="ARBA" id="ARBA00022692"/>
    </source>
</evidence>
<feature type="transmembrane region" description="Helical" evidence="6">
    <location>
        <begin position="7"/>
        <end position="27"/>
    </location>
</feature>
<evidence type="ECO:0000256" key="4">
    <source>
        <dbReference type="ARBA" id="ARBA00022989"/>
    </source>
</evidence>
<evidence type="ECO:0000256" key="5">
    <source>
        <dbReference type="ARBA" id="ARBA00023136"/>
    </source>
</evidence>
<dbReference type="Proteomes" id="UP001567571">
    <property type="component" value="Unassembled WGS sequence"/>
</dbReference>
<evidence type="ECO:0000313" key="8">
    <source>
        <dbReference type="EMBL" id="MEZ3167926.1"/>
    </source>
</evidence>
<reference evidence="8 10" key="3">
    <citation type="submission" date="2024-06" db="EMBL/GenBank/DDBJ databases">
        <title>Halorubrum miltondacostae sp. nov., a potential PHA producer isolated from an inland solar saltern in Rio Maior, Portugal.</title>
        <authorList>
            <person name="Albuquerque L."/>
            <person name="Viver T."/>
            <person name="Barroso C."/>
            <person name="Claudino R."/>
            <person name="Galvan M."/>
            <person name="Simoes G."/>
            <person name="Lobo Da Cunha A."/>
            <person name="Egas C."/>
        </authorList>
    </citation>
    <scope>NUCLEOTIDE SEQUENCE [LARGE SCALE GENOMIC DNA]</scope>
    <source>
        <strain evidence="8 10">DSM 18646</strain>
    </source>
</reference>
<dbReference type="RefSeq" id="WP_343780932.1">
    <property type="nucleotide sequence ID" value="NZ_BAAADQ010000016.1"/>
</dbReference>
<feature type="transmembrane region" description="Helical" evidence="6">
    <location>
        <begin position="39"/>
        <end position="58"/>
    </location>
</feature>
<organism evidence="7 9">
    <name type="scientific">Halorubrum ejinorense</name>
    <dbReference type="NCBI Taxonomy" id="425309"/>
    <lineage>
        <taxon>Archaea</taxon>
        <taxon>Methanobacteriati</taxon>
        <taxon>Methanobacteriota</taxon>
        <taxon>Stenosarchaea group</taxon>
        <taxon>Halobacteria</taxon>
        <taxon>Halobacteriales</taxon>
        <taxon>Haloferacaceae</taxon>
        <taxon>Halorubrum</taxon>
    </lineage>
</organism>
<evidence type="ECO:0000313" key="10">
    <source>
        <dbReference type="Proteomes" id="UP001567571"/>
    </source>
</evidence>
<evidence type="ECO:0000256" key="2">
    <source>
        <dbReference type="ARBA" id="ARBA00022475"/>
    </source>
</evidence>
<evidence type="ECO:0000313" key="9">
    <source>
        <dbReference type="Proteomes" id="UP001501425"/>
    </source>
</evidence>
<dbReference type="EMBL" id="BAAADQ010000016">
    <property type="protein sequence ID" value="GAA0555487.1"/>
    <property type="molecule type" value="Genomic_DNA"/>
</dbReference>
<reference evidence="7" key="1">
    <citation type="journal article" date="2014" name="Int. J. Syst. Evol. Microbiol.">
        <title>Complete genome sequence of Corynebacterium casei LMG S-19264T (=DSM 44701T), isolated from a smear-ripened cheese.</title>
        <authorList>
            <consortium name="US DOE Joint Genome Institute (JGI-PGF)"/>
            <person name="Walter F."/>
            <person name="Albersmeier A."/>
            <person name="Kalinowski J."/>
            <person name="Ruckert C."/>
        </authorList>
    </citation>
    <scope>NUCLEOTIDE SEQUENCE</scope>
    <source>
        <strain evidence="7">JCM 14265</strain>
    </source>
</reference>
<dbReference type="AlphaFoldDB" id="A0AAV3SX04"/>
<evidence type="ECO:0000256" key="1">
    <source>
        <dbReference type="ARBA" id="ARBA00004651"/>
    </source>
</evidence>
<evidence type="ECO:0000313" key="7">
    <source>
        <dbReference type="EMBL" id="GAA0555487.1"/>
    </source>
</evidence>
<dbReference type="Proteomes" id="UP001501425">
    <property type="component" value="Unassembled WGS sequence"/>
</dbReference>
<keyword evidence="4 6" id="KW-1133">Transmembrane helix</keyword>
<sequence>MAHDSVKLYSAIYVALLVAATLNFALFETSFIEFTYVQAIVGTLVIASVKTLLIVAYFMHLRWENRSLTYVMGLALALTMLLMAAATYSIS</sequence>
<keyword evidence="10" id="KW-1185">Reference proteome</keyword>
<dbReference type="EMBL" id="JBEDNW010000005">
    <property type="protein sequence ID" value="MEZ3167926.1"/>
    <property type="molecule type" value="Genomic_DNA"/>
</dbReference>
<keyword evidence="3 6" id="KW-0812">Transmembrane</keyword>
<name>A0AAV3SX04_9EURY</name>
<reference evidence="7" key="2">
    <citation type="submission" date="2023-12" db="EMBL/GenBank/DDBJ databases">
        <authorList>
            <person name="Sun Q."/>
            <person name="Inoue M."/>
        </authorList>
    </citation>
    <scope>NUCLEOTIDE SEQUENCE</scope>
    <source>
        <strain evidence="7">JCM 14265</strain>
    </source>
</reference>
<accession>A0AAV3SX04</accession>
<dbReference type="InterPro" id="IPR005171">
    <property type="entry name" value="Cyt_c_oxidase_su4_prok"/>
</dbReference>
<gene>
    <name evidence="8" type="ORF">ABNG02_11410</name>
    <name evidence="7" type="ORF">GCM10008994_33230</name>
</gene>
<proteinExistence type="predicted"/>
<comment type="subcellular location">
    <subcellularLocation>
        <location evidence="1">Cell membrane</location>
        <topology evidence="1">Multi-pass membrane protein</topology>
    </subcellularLocation>
</comment>
<keyword evidence="5 6" id="KW-0472">Membrane</keyword>
<feature type="transmembrane region" description="Helical" evidence="6">
    <location>
        <begin position="70"/>
        <end position="90"/>
    </location>
</feature>
<dbReference type="Pfam" id="PF03626">
    <property type="entry name" value="COX4_pro"/>
    <property type="match status" value="1"/>
</dbReference>
<comment type="caution">
    <text evidence="7">The sequence shown here is derived from an EMBL/GenBank/DDBJ whole genome shotgun (WGS) entry which is preliminary data.</text>
</comment>
<dbReference type="GO" id="GO:0005886">
    <property type="term" value="C:plasma membrane"/>
    <property type="evidence" value="ECO:0007669"/>
    <property type="project" value="UniProtKB-SubCell"/>
</dbReference>